<dbReference type="InterPro" id="IPR052929">
    <property type="entry name" value="RNase_H-like_EbsB-rel"/>
</dbReference>
<dbReference type="CDD" id="cd06222">
    <property type="entry name" value="RNase_H_like"/>
    <property type="match status" value="1"/>
</dbReference>
<dbReference type="SUPFAM" id="SSF53098">
    <property type="entry name" value="Ribonuclease H-like"/>
    <property type="match status" value="1"/>
</dbReference>
<sequence>MVGRDSNDEIYFGRTWRYSASTPLSAEAAAFLRAVRFAEDKGFQDIIFEPDNQVLISSIQQSSMPQPREAQTLIMSIRQSCVINPGFRFNFVPRSGNQVADWVARTSLSGQCPSYWAHCPPNILLNLLFKQRSKVGKKKKRKKKGRPQPS</sequence>
<evidence type="ECO:0000313" key="3">
    <source>
        <dbReference type="Proteomes" id="UP001054252"/>
    </source>
</evidence>
<dbReference type="InterPro" id="IPR002156">
    <property type="entry name" value="RNaseH_domain"/>
</dbReference>
<dbReference type="InterPro" id="IPR044730">
    <property type="entry name" value="RNase_H-like_dom_plant"/>
</dbReference>
<dbReference type="PANTHER" id="PTHR47074">
    <property type="entry name" value="BNAC02G40300D PROTEIN"/>
    <property type="match status" value="1"/>
</dbReference>
<dbReference type="Pfam" id="PF13456">
    <property type="entry name" value="RVT_3"/>
    <property type="match status" value="1"/>
</dbReference>
<evidence type="ECO:0000259" key="1">
    <source>
        <dbReference type="Pfam" id="PF13456"/>
    </source>
</evidence>
<keyword evidence="3" id="KW-1185">Reference proteome</keyword>
<proteinExistence type="predicted"/>
<dbReference type="InterPro" id="IPR012337">
    <property type="entry name" value="RNaseH-like_sf"/>
</dbReference>
<evidence type="ECO:0000313" key="2">
    <source>
        <dbReference type="EMBL" id="GKV49235.1"/>
    </source>
</evidence>
<reference evidence="2 3" key="1">
    <citation type="journal article" date="2021" name="Commun. Biol.">
        <title>The genome of Shorea leprosula (Dipterocarpaceae) highlights the ecological relevance of drought in aseasonal tropical rainforests.</title>
        <authorList>
            <person name="Ng K.K.S."/>
            <person name="Kobayashi M.J."/>
            <person name="Fawcett J.A."/>
            <person name="Hatakeyama M."/>
            <person name="Paape T."/>
            <person name="Ng C.H."/>
            <person name="Ang C.C."/>
            <person name="Tnah L.H."/>
            <person name="Lee C.T."/>
            <person name="Nishiyama T."/>
            <person name="Sese J."/>
            <person name="O'Brien M.J."/>
            <person name="Copetti D."/>
            <person name="Mohd Noor M.I."/>
            <person name="Ong R.C."/>
            <person name="Putra M."/>
            <person name="Sireger I.Z."/>
            <person name="Indrioko S."/>
            <person name="Kosugi Y."/>
            <person name="Izuno A."/>
            <person name="Isagi Y."/>
            <person name="Lee S.L."/>
            <person name="Shimizu K.K."/>
        </authorList>
    </citation>
    <scope>NUCLEOTIDE SEQUENCE [LARGE SCALE GENOMIC DNA]</scope>
    <source>
        <strain evidence="2">214</strain>
    </source>
</reference>
<gene>
    <name evidence="2" type="ORF">SLEP1_g55998</name>
</gene>
<name>A0AAV5MHI1_9ROSI</name>
<dbReference type="GO" id="GO:0003676">
    <property type="term" value="F:nucleic acid binding"/>
    <property type="evidence" value="ECO:0007669"/>
    <property type="project" value="InterPro"/>
</dbReference>
<accession>A0AAV5MHI1</accession>
<dbReference type="AlphaFoldDB" id="A0AAV5MHI1"/>
<protein>
    <recommendedName>
        <fullName evidence="1">RNase H type-1 domain-containing protein</fullName>
    </recommendedName>
</protein>
<dbReference type="EMBL" id="BPVZ01000290">
    <property type="protein sequence ID" value="GKV49235.1"/>
    <property type="molecule type" value="Genomic_DNA"/>
</dbReference>
<dbReference type="InterPro" id="IPR036397">
    <property type="entry name" value="RNaseH_sf"/>
</dbReference>
<dbReference type="PANTHER" id="PTHR47074:SF21">
    <property type="entry name" value="RNASE H TYPE-1 DOMAIN-CONTAINING PROTEIN"/>
    <property type="match status" value="1"/>
</dbReference>
<dbReference type="GO" id="GO:0004523">
    <property type="term" value="F:RNA-DNA hybrid ribonuclease activity"/>
    <property type="evidence" value="ECO:0007669"/>
    <property type="project" value="InterPro"/>
</dbReference>
<comment type="caution">
    <text evidence="2">The sequence shown here is derived from an EMBL/GenBank/DDBJ whole genome shotgun (WGS) entry which is preliminary data.</text>
</comment>
<dbReference type="Proteomes" id="UP001054252">
    <property type="component" value="Unassembled WGS sequence"/>
</dbReference>
<dbReference type="Gene3D" id="3.30.420.10">
    <property type="entry name" value="Ribonuclease H-like superfamily/Ribonuclease H"/>
    <property type="match status" value="1"/>
</dbReference>
<organism evidence="2 3">
    <name type="scientific">Rubroshorea leprosula</name>
    <dbReference type="NCBI Taxonomy" id="152421"/>
    <lineage>
        <taxon>Eukaryota</taxon>
        <taxon>Viridiplantae</taxon>
        <taxon>Streptophyta</taxon>
        <taxon>Embryophyta</taxon>
        <taxon>Tracheophyta</taxon>
        <taxon>Spermatophyta</taxon>
        <taxon>Magnoliopsida</taxon>
        <taxon>eudicotyledons</taxon>
        <taxon>Gunneridae</taxon>
        <taxon>Pentapetalae</taxon>
        <taxon>rosids</taxon>
        <taxon>malvids</taxon>
        <taxon>Malvales</taxon>
        <taxon>Dipterocarpaceae</taxon>
        <taxon>Rubroshorea</taxon>
    </lineage>
</organism>
<feature type="domain" description="RNase H type-1" evidence="1">
    <location>
        <begin position="2"/>
        <end position="105"/>
    </location>
</feature>